<dbReference type="EMBL" id="LGTE01000036">
    <property type="protein sequence ID" value="KNZ68317.1"/>
    <property type="molecule type" value="Genomic_DNA"/>
</dbReference>
<reference evidence="2" key="1">
    <citation type="submission" date="2015-07" db="EMBL/GenBank/DDBJ databases">
        <title>Complete Genome of Thermincola ferriacetica strain Z-0001T.</title>
        <authorList>
            <person name="Lusk B."/>
            <person name="Badalamenti J.P."/>
            <person name="Parameswaran P."/>
            <person name="Bond D.R."/>
            <person name="Torres C.I."/>
        </authorList>
    </citation>
    <scope>NUCLEOTIDE SEQUENCE [LARGE SCALE GENOMIC DNA]</scope>
    <source>
        <strain evidence="2">Z-0001</strain>
    </source>
</reference>
<evidence type="ECO:0008006" key="3">
    <source>
        <dbReference type="Google" id="ProtNLM"/>
    </source>
</evidence>
<proteinExistence type="predicted"/>
<evidence type="ECO:0000313" key="1">
    <source>
        <dbReference type="EMBL" id="KNZ68317.1"/>
    </source>
</evidence>
<protein>
    <recommendedName>
        <fullName evidence="3">Flagellar protein</fullName>
    </recommendedName>
</protein>
<organism evidence="1 2">
    <name type="scientific">Thermincola ferriacetica</name>
    <dbReference type="NCBI Taxonomy" id="281456"/>
    <lineage>
        <taxon>Bacteria</taxon>
        <taxon>Bacillati</taxon>
        <taxon>Bacillota</taxon>
        <taxon>Clostridia</taxon>
        <taxon>Eubacteriales</taxon>
        <taxon>Thermincolaceae</taxon>
        <taxon>Thermincola</taxon>
    </lineage>
</organism>
<dbReference type="AlphaFoldDB" id="A0A0L6VYB0"/>
<comment type="caution">
    <text evidence="1">The sequence shown here is derived from an EMBL/GenBank/DDBJ whole genome shotgun (WGS) entry which is preliminary data.</text>
</comment>
<evidence type="ECO:0000313" key="2">
    <source>
        <dbReference type="Proteomes" id="UP000037175"/>
    </source>
</evidence>
<accession>A0A0L6VYB0</accession>
<name>A0A0L6VYB0_9FIRM</name>
<dbReference type="RefSeq" id="WP_052219075.1">
    <property type="nucleotide sequence ID" value="NZ_LGTE01000036.1"/>
</dbReference>
<sequence length="79" mass="8885">MALVNCRECGKLITSESEAICPECSQKRDREMAKIRDCVRVNPKISLLELSAQSGISTKRIIQFMHEGLITYQTPATNE</sequence>
<dbReference type="Proteomes" id="UP000037175">
    <property type="component" value="Unassembled WGS sequence"/>
</dbReference>
<gene>
    <name evidence="1" type="ORF">Tfer_3145</name>
</gene>
<keyword evidence="2" id="KW-1185">Reference proteome</keyword>